<keyword evidence="3" id="KW-1003">Cell membrane</keyword>
<dbReference type="Pfam" id="PF02472">
    <property type="entry name" value="ExbD"/>
    <property type="match status" value="1"/>
</dbReference>
<dbReference type="PANTHER" id="PTHR30558">
    <property type="entry name" value="EXBD MEMBRANE COMPONENT OF PMF-DRIVEN MACROMOLECULE IMPORT SYSTEM"/>
    <property type="match status" value="1"/>
</dbReference>
<dbReference type="AlphaFoldDB" id="D5BW62"/>
<evidence type="ECO:0000313" key="9">
    <source>
        <dbReference type="EMBL" id="ADE13712.1"/>
    </source>
</evidence>
<evidence type="ECO:0000256" key="2">
    <source>
        <dbReference type="ARBA" id="ARBA00005811"/>
    </source>
</evidence>
<reference evidence="10" key="1">
    <citation type="submission" date="2010-04" db="EMBL/GenBank/DDBJ databases">
        <title>Complete genome sequence of Nitrosococcus halophilus Nc4, a salt-adapted, aerobic obligate ammonia-oxidizing sulfur purple bacterium.</title>
        <authorList>
            <consortium name="US DOE Joint Genome Institute"/>
            <person name="Campbell M.A."/>
            <person name="Malfatti S.A."/>
            <person name="Chain P.S.G."/>
            <person name="Heidelberg J.F."/>
            <person name="Ward B.B."/>
            <person name="Klotz M.G."/>
        </authorList>
    </citation>
    <scope>NUCLEOTIDE SEQUENCE [LARGE SCALE GENOMIC DNA]</scope>
    <source>
        <strain evidence="10">Nc4</strain>
    </source>
</reference>
<evidence type="ECO:0000256" key="4">
    <source>
        <dbReference type="ARBA" id="ARBA00022692"/>
    </source>
</evidence>
<dbReference type="GO" id="GO:0005886">
    <property type="term" value="C:plasma membrane"/>
    <property type="evidence" value="ECO:0007669"/>
    <property type="project" value="UniProtKB-SubCell"/>
</dbReference>
<keyword evidence="10" id="KW-1185">Reference proteome</keyword>
<evidence type="ECO:0000256" key="3">
    <source>
        <dbReference type="ARBA" id="ARBA00022475"/>
    </source>
</evidence>
<gene>
    <name evidence="9" type="ordered locus">Nhal_0528</name>
</gene>
<dbReference type="EMBL" id="CP001798">
    <property type="protein sequence ID" value="ADE13712.1"/>
    <property type="molecule type" value="Genomic_DNA"/>
</dbReference>
<evidence type="ECO:0000256" key="5">
    <source>
        <dbReference type="ARBA" id="ARBA00022989"/>
    </source>
</evidence>
<keyword evidence="6 8" id="KW-0472">Membrane</keyword>
<dbReference type="InterPro" id="IPR003400">
    <property type="entry name" value="ExbD"/>
</dbReference>
<dbReference type="HOGENOM" id="CLU_085305_3_3_6"/>
<dbReference type="GO" id="GO:0015031">
    <property type="term" value="P:protein transport"/>
    <property type="evidence" value="ECO:0007669"/>
    <property type="project" value="UniProtKB-KW"/>
</dbReference>
<evidence type="ECO:0000256" key="7">
    <source>
        <dbReference type="RuleBase" id="RU003879"/>
    </source>
</evidence>
<proteinExistence type="inferred from homology"/>
<evidence type="ECO:0000256" key="8">
    <source>
        <dbReference type="SAM" id="Phobius"/>
    </source>
</evidence>
<dbReference type="OrthoDB" id="9793581at2"/>
<dbReference type="Gene3D" id="3.30.420.270">
    <property type="match status" value="1"/>
</dbReference>
<dbReference type="RefSeq" id="WP_013031607.1">
    <property type="nucleotide sequence ID" value="NC_013960.1"/>
</dbReference>
<dbReference type="eggNOG" id="COG0848">
    <property type="taxonomic scope" value="Bacteria"/>
</dbReference>
<organism evidence="9 10">
    <name type="scientific">Nitrosococcus halophilus (strain Nc4)</name>
    <dbReference type="NCBI Taxonomy" id="472759"/>
    <lineage>
        <taxon>Bacteria</taxon>
        <taxon>Pseudomonadati</taxon>
        <taxon>Pseudomonadota</taxon>
        <taxon>Gammaproteobacteria</taxon>
        <taxon>Chromatiales</taxon>
        <taxon>Chromatiaceae</taxon>
        <taxon>Nitrosococcus</taxon>
    </lineage>
</organism>
<comment type="subcellular location">
    <subcellularLocation>
        <location evidence="1">Cell membrane</location>
        <topology evidence="1">Single-pass membrane protein</topology>
    </subcellularLocation>
    <subcellularLocation>
        <location evidence="7">Cell membrane</location>
        <topology evidence="7">Single-pass type II membrane protein</topology>
    </subcellularLocation>
</comment>
<keyword evidence="7" id="KW-0653">Protein transport</keyword>
<dbReference type="Proteomes" id="UP000001844">
    <property type="component" value="Chromosome"/>
</dbReference>
<feature type="transmembrane region" description="Helical" evidence="8">
    <location>
        <begin position="15"/>
        <end position="36"/>
    </location>
</feature>
<evidence type="ECO:0000256" key="1">
    <source>
        <dbReference type="ARBA" id="ARBA00004162"/>
    </source>
</evidence>
<keyword evidence="4 7" id="KW-0812">Transmembrane</keyword>
<comment type="similarity">
    <text evidence="2 7">Belongs to the ExbD/TolR family.</text>
</comment>
<dbReference type="GO" id="GO:0022857">
    <property type="term" value="F:transmembrane transporter activity"/>
    <property type="evidence" value="ECO:0007669"/>
    <property type="project" value="InterPro"/>
</dbReference>
<dbReference type="KEGG" id="nhl:Nhal_0528"/>
<evidence type="ECO:0000313" key="10">
    <source>
        <dbReference type="Proteomes" id="UP000001844"/>
    </source>
</evidence>
<keyword evidence="5 8" id="KW-1133">Transmembrane helix</keyword>
<name>D5BW62_NITHN</name>
<evidence type="ECO:0000256" key="6">
    <source>
        <dbReference type="ARBA" id="ARBA00023136"/>
    </source>
</evidence>
<accession>D5BW62</accession>
<protein>
    <submittedName>
        <fullName evidence="9">Biopolymer transport protein ExbD/TolR</fullName>
    </submittedName>
</protein>
<dbReference type="PANTHER" id="PTHR30558:SF3">
    <property type="entry name" value="BIOPOLYMER TRANSPORT PROTEIN EXBD-RELATED"/>
    <property type="match status" value="1"/>
</dbReference>
<sequence length="140" mass="15398">MNIHPTSHNEPEINLTPLIDVVFLLLIFFMVSTSFIHESEMKVDLPEATTRPMEQQGPPIQVTIGKGGKIAINGKRLLNNQSATLTAAIKEAAGDRQHPHVIISADAKTDYQSVVTVMDVAQQLGFERLSLATAQRRNDP</sequence>
<dbReference type="STRING" id="472759.Nhal_0528"/>
<keyword evidence="7" id="KW-0813">Transport</keyword>